<dbReference type="PANTHER" id="PTHR20992:SF9">
    <property type="entry name" value="AT15442P-RELATED"/>
    <property type="match status" value="1"/>
</dbReference>
<keyword evidence="2" id="KW-1133">Transmembrane helix</keyword>
<dbReference type="InterPro" id="IPR005240">
    <property type="entry name" value="DUF389"/>
</dbReference>
<feature type="region of interest" description="Disordered" evidence="1">
    <location>
        <begin position="616"/>
        <end position="718"/>
    </location>
</feature>
<feature type="compositionally biased region" description="Polar residues" evidence="1">
    <location>
        <begin position="660"/>
        <end position="697"/>
    </location>
</feature>
<name>A0A336LZL7_CULSO</name>
<evidence type="ECO:0000256" key="2">
    <source>
        <dbReference type="SAM" id="Phobius"/>
    </source>
</evidence>
<dbReference type="Pfam" id="PF04087">
    <property type="entry name" value="DUF389"/>
    <property type="match status" value="1"/>
</dbReference>
<feature type="compositionally biased region" description="Basic and acidic residues" evidence="1">
    <location>
        <begin position="15"/>
        <end position="37"/>
    </location>
</feature>
<keyword evidence="2" id="KW-0472">Membrane</keyword>
<feature type="transmembrane region" description="Helical" evidence="2">
    <location>
        <begin position="356"/>
        <end position="376"/>
    </location>
</feature>
<evidence type="ECO:0000313" key="3">
    <source>
        <dbReference type="EMBL" id="SSX22189.1"/>
    </source>
</evidence>
<feature type="transmembrane region" description="Helical" evidence="2">
    <location>
        <begin position="396"/>
        <end position="418"/>
    </location>
</feature>
<feature type="transmembrane region" description="Helical" evidence="2">
    <location>
        <begin position="289"/>
        <end position="310"/>
    </location>
</feature>
<evidence type="ECO:0000256" key="1">
    <source>
        <dbReference type="SAM" id="MobiDB-lite"/>
    </source>
</evidence>
<organism evidence="3">
    <name type="scientific">Culicoides sonorensis</name>
    <name type="common">Biting midge</name>
    <dbReference type="NCBI Taxonomy" id="179676"/>
    <lineage>
        <taxon>Eukaryota</taxon>
        <taxon>Metazoa</taxon>
        <taxon>Ecdysozoa</taxon>
        <taxon>Arthropoda</taxon>
        <taxon>Hexapoda</taxon>
        <taxon>Insecta</taxon>
        <taxon>Pterygota</taxon>
        <taxon>Neoptera</taxon>
        <taxon>Endopterygota</taxon>
        <taxon>Diptera</taxon>
        <taxon>Nematocera</taxon>
        <taxon>Chironomoidea</taxon>
        <taxon>Ceratopogonidae</taxon>
        <taxon>Ceratopogoninae</taxon>
        <taxon>Culicoides</taxon>
        <taxon>Monoculicoides</taxon>
    </lineage>
</organism>
<gene>
    <name evidence="3" type="primary">CSON006277</name>
</gene>
<sequence>MSGVVFVIHIPSKETEKKLRDSHRKQTDVSDVNEKNGENGVNFKESPKTVSEETTPLTTPEMQRNVMFSKEKERSYKSFECVDTLDGFSSDLGDTDSLKSDTTQYRKVLKLPDTLSKRSKSYDRLNAVSDQGSVIRKSWEGLKDIVGSAKKQKKSVETQSLHDENELGLAPDAFMVEIMEAILKYKNIRRTSWLETKSGHGIQIIFNLESGPRCDDTIRLLSEWGVGEREGTSVGVLPCTMYYEPIHDPLEKKPEEKITDTTKDGAWNTLISSVRARLNVADVVHEVKASAAITFDFLCLVIVASILAAFGLVEDSTLFLAASMLISPLMGPILAATFGTVIKDRSLQSMGVINEFIGIFMATLVGFIFGIIICSLDDRYGVGEGLTNEILSRCELHSLLVGILIALPSGAAVAISILGENTGSLVGTAISASLLPPAVNAGLLWALSCVYILFEKDGTRYNSVIKTNYYSNHQSIELAIFGCISMCVTLTNIICIYFMGILFLKIKEVSPVASRGHRQFWKHDIKIARDYNKTLHPNDSYTAALADELAHLKRHETEIHGVGAELLKKELAGNQNTWSPSLHHHHHHYMCQDKPHMRDLEAIYLSLACPTVTSNDSRFDPRRYRTQGPSKKSPSKLYKSIPDEEMLAPLNSGAPYPSEPINTPQSKDSHRIPSNSFPFVSRFMKQSSNANDHSNATHSKKKRFTVSPADDPLQPKPV</sequence>
<accession>A0A336LZL7</accession>
<proteinExistence type="predicted"/>
<feature type="region of interest" description="Disordered" evidence="1">
    <location>
        <begin position="15"/>
        <end position="56"/>
    </location>
</feature>
<reference evidence="3" key="1">
    <citation type="submission" date="2018-07" db="EMBL/GenBank/DDBJ databases">
        <authorList>
            <person name="Quirk P.G."/>
            <person name="Krulwich T.A."/>
        </authorList>
    </citation>
    <scope>NUCLEOTIDE SEQUENCE</scope>
</reference>
<feature type="transmembrane region" description="Helical" evidence="2">
    <location>
        <begin position="475"/>
        <end position="504"/>
    </location>
</feature>
<dbReference type="VEuPathDB" id="VectorBase:CSON006277"/>
<dbReference type="PANTHER" id="PTHR20992">
    <property type="entry name" value="AT15442P-RELATED"/>
    <property type="match status" value="1"/>
</dbReference>
<keyword evidence="2" id="KW-0812">Transmembrane</keyword>
<dbReference type="AlphaFoldDB" id="A0A336LZL7"/>
<dbReference type="EMBL" id="UFQT01000236">
    <property type="protein sequence ID" value="SSX22189.1"/>
    <property type="molecule type" value="Genomic_DNA"/>
</dbReference>
<feature type="transmembrane region" description="Helical" evidence="2">
    <location>
        <begin position="430"/>
        <end position="454"/>
    </location>
</feature>
<feature type="compositionally biased region" description="Low complexity" evidence="1">
    <location>
        <begin position="629"/>
        <end position="640"/>
    </location>
</feature>
<feature type="transmembrane region" description="Helical" evidence="2">
    <location>
        <begin position="317"/>
        <end position="336"/>
    </location>
</feature>
<protein>
    <submittedName>
        <fullName evidence="3">CSON006277 protein</fullName>
    </submittedName>
</protein>